<dbReference type="EMBL" id="JBHSHL010000050">
    <property type="protein sequence ID" value="MFC4805437.1"/>
    <property type="molecule type" value="Genomic_DNA"/>
</dbReference>
<dbReference type="InterPro" id="IPR011990">
    <property type="entry name" value="TPR-like_helical_dom_sf"/>
</dbReference>
<feature type="transmembrane region" description="Helical" evidence="1">
    <location>
        <begin position="12"/>
        <end position="32"/>
    </location>
</feature>
<dbReference type="Proteomes" id="UP001595916">
    <property type="component" value="Unassembled WGS sequence"/>
</dbReference>
<sequence length="161" mass="19819">MFSSKIMVSTPIKFIYVIVAVFCLRMIYMMFFRKLSRAEDYIYRSNSWIRFFQMYDKALETLQKGIQSEDLDDFEKQRLYFASGIVYSLKRDYARAVECFERLDTFWQRERIDFDPNYYDMLVCYENDSKKKRARELCRLLLKQEKYDPRYVQLRDFVEGK</sequence>
<organism evidence="2 3">
    <name type="scientific">Filifactor villosus</name>
    <dbReference type="NCBI Taxonomy" id="29374"/>
    <lineage>
        <taxon>Bacteria</taxon>
        <taxon>Bacillati</taxon>
        <taxon>Bacillota</taxon>
        <taxon>Clostridia</taxon>
        <taxon>Peptostreptococcales</taxon>
        <taxon>Filifactoraceae</taxon>
        <taxon>Filifactor</taxon>
    </lineage>
</organism>
<proteinExistence type="predicted"/>
<reference evidence="3" key="1">
    <citation type="journal article" date="2019" name="Int. J. Syst. Evol. Microbiol.">
        <title>The Global Catalogue of Microorganisms (GCM) 10K type strain sequencing project: providing services to taxonomists for standard genome sequencing and annotation.</title>
        <authorList>
            <consortium name="The Broad Institute Genomics Platform"/>
            <consortium name="The Broad Institute Genome Sequencing Center for Infectious Disease"/>
            <person name="Wu L."/>
            <person name="Ma J."/>
        </authorList>
    </citation>
    <scope>NUCLEOTIDE SEQUENCE [LARGE SCALE GENOMIC DNA]</scope>
    <source>
        <strain evidence="3">CCUG 46385</strain>
    </source>
</reference>
<dbReference type="SUPFAM" id="SSF48452">
    <property type="entry name" value="TPR-like"/>
    <property type="match status" value="1"/>
</dbReference>
<dbReference type="RefSeq" id="WP_379788999.1">
    <property type="nucleotide sequence ID" value="NZ_JBHSHL010000050.1"/>
</dbReference>
<keyword evidence="3" id="KW-1185">Reference proteome</keyword>
<evidence type="ECO:0000313" key="3">
    <source>
        <dbReference type="Proteomes" id="UP001595916"/>
    </source>
</evidence>
<accession>A0ABV9QM06</accession>
<gene>
    <name evidence="2" type="ORF">ACFO4R_10130</name>
</gene>
<comment type="caution">
    <text evidence="2">The sequence shown here is derived from an EMBL/GenBank/DDBJ whole genome shotgun (WGS) entry which is preliminary data.</text>
</comment>
<dbReference type="Gene3D" id="1.25.40.10">
    <property type="entry name" value="Tetratricopeptide repeat domain"/>
    <property type="match status" value="1"/>
</dbReference>
<keyword evidence="1" id="KW-1133">Transmembrane helix</keyword>
<keyword evidence="1" id="KW-0472">Membrane</keyword>
<evidence type="ECO:0008006" key="4">
    <source>
        <dbReference type="Google" id="ProtNLM"/>
    </source>
</evidence>
<protein>
    <recommendedName>
        <fullName evidence="4">Tetratricopeptide repeat protein</fullName>
    </recommendedName>
</protein>
<evidence type="ECO:0000313" key="2">
    <source>
        <dbReference type="EMBL" id="MFC4805437.1"/>
    </source>
</evidence>
<evidence type="ECO:0000256" key="1">
    <source>
        <dbReference type="SAM" id="Phobius"/>
    </source>
</evidence>
<name>A0ABV9QM06_9FIRM</name>
<keyword evidence="1" id="KW-0812">Transmembrane</keyword>